<gene>
    <name evidence="2" type="ORF">EUA98_10900</name>
</gene>
<reference evidence="2 3" key="1">
    <citation type="submission" date="2019-01" db="EMBL/GenBank/DDBJ databases">
        <title>Novel species of Cellulomonas.</title>
        <authorList>
            <person name="Liu Q."/>
            <person name="Xin Y.-H."/>
        </authorList>
    </citation>
    <scope>NUCLEOTIDE SEQUENCE [LARGE SCALE GENOMIC DNA]</scope>
    <source>
        <strain evidence="2 3">HLT2-17</strain>
    </source>
</reference>
<dbReference type="InterPro" id="IPR035919">
    <property type="entry name" value="EAL_sf"/>
</dbReference>
<accession>A0A4Q5MZ44</accession>
<dbReference type="InterPro" id="IPR001633">
    <property type="entry name" value="EAL_dom"/>
</dbReference>
<dbReference type="AlphaFoldDB" id="A0A4Q5MZ44"/>
<dbReference type="PROSITE" id="PS50883">
    <property type="entry name" value="EAL"/>
    <property type="match status" value="1"/>
</dbReference>
<sequence>MAPSRIFLEMTEGISFPDSDLVMWFLCELKILRIQLALDDFGIGYNSLSELRRLKTSCQCQVR</sequence>
<evidence type="ECO:0000313" key="2">
    <source>
        <dbReference type="EMBL" id="RYV51008.1"/>
    </source>
</evidence>
<dbReference type="OrthoDB" id="9813903at2"/>
<organism evidence="2 3">
    <name type="scientific">Pengzhenrongella frigida</name>
    <dbReference type="NCBI Taxonomy" id="1259133"/>
    <lineage>
        <taxon>Bacteria</taxon>
        <taxon>Bacillati</taxon>
        <taxon>Actinomycetota</taxon>
        <taxon>Actinomycetes</taxon>
        <taxon>Micrococcales</taxon>
        <taxon>Pengzhenrongella</taxon>
    </lineage>
</organism>
<dbReference type="Proteomes" id="UP000293764">
    <property type="component" value="Unassembled WGS sequence"/>
</dbReference>
<keyword evidence="3" id="KW-1185">Reference proteome</keyword>
<comment type="caution">
    <text evidence="2">The sequence shown here is derived from an EMBL/GenBank/DDBJ whole genome shotgun (WGS) entry which is preliminary data.</text>
</comment>
<name>A0A4Q5MZ44_9MICO</name>
<proteinExistence type="predicted"/>
<feature type="domain" description="EAL" evidence="1">
    <location>
        <begin position="1"/>
        <end position="63"/>
    </location>
</feature>
<dbReference type="SUPFAM" id="SSF141868">
    <property type="entry name" value="EAL domain-like"/>
    <property type="match status" value="1"/>
</dbReference>
<dbReference type="Gene3D" id="3.20.20.450">
    <property type="entry name" value="EAL domain"/>
    <property type="match status" value="1"/>
</dbReference>
<evidence type="ECO:0000313" key="3">
    <source>
        <dbReference type="Proteomes" id="UP000293764"/>
    </source>
</evidence>
<evidence type="ECO:0000259" key="1">
    <source>
        <dbReference type="PROSITE" id="PS50883"/>
    </source>
</evidence>
<dbReference type="EMBL" id="SDWW01000023">
    <property type="protein sequence ID" value="RYV51008.1"/>
    <property type="molecule type" value="Genomic_DNA"/>
</dbReference>
<protein>
    <submittedName>
        <fullName evidence="2">EAL domain-containing protein</fullName>
    </submittedName>
</protein>